<dbReference type="EMBL" id="CP113524">
    <property type="protein sequence ID" value="WAJ22555.1"/>
    <property type="molecule type" value="Genomic_DNA"/>
</dbReference>
<reference evidence="7" key="1">
    <citation type="submission" date="2022-11" db="EMBL/GenBank/DDBJ databases">
        <title>Lacrimispora xylanolytica sy1, complete genome.</title>
        <authorList>
            <person name="Choi S."/>
        </authorList>
    </citation>
    <scope>NUCLEOTIDE SEQUENCE</scope>
    <source>
        <strain evidence="7">Sy1</strain>
    </source>
</reference>
<dbReference type="EC" id="2.8.1.7" evidence="3"/>
<evidence type="ECO:0000256" key="1">
    <source>
        <dbReference type="ARBA" id="ARBA00001933"/>
    </source>
</evidence>
<dbReference type="InterPro" id="IPR015424">
    <property type="entry name" value="PyrdxlP-dep_Trfase"/>
</dbReference>
<dbReference type="InterPro" id="IPR015421">
    <property type="entry name" value="PyrdxlP-dep_Trfase_major"/>
</dbReference>
<evidence type="ECO:0000256" key="4">
    <source>
        <dbReference type="ARBA" id="ARBA00022898"/>
    </source>
</evidence>
<name>A0ABY7A875_9FIRM</name>
<gene>
    <name evidence="7" type="ORF">OW255_13350</name>
</gene>
<keyword evidence="8" id="KW-1185">Reference proteome</keyword>
<evidence type="ECO:0000256" key="5">
    <source>
        <dbReference type="ARBA" id="ARBA00050776"/>
    </source>
</evidence>
<sequence>MYFDSAATSMPKPQCVIDAVTTAMLSYGNSSRGVNKSSMEGLRCITSARQEIARFVGGENEIHVAFCQNATMALNQTIGSIQRHIVTTAAEHNSVLRPIYRRGDFTIVPVDEKGRLDLMELEGAIRPDTDAIVMTHASNVTGNGYDISAVGELCKRKGIFFIVDASQSVGLLPIDMKAMNITALCFSGHKSLYGPQGTGCICVKPEFSISPLYTGGSGSNTYSKTGPEEMPERLEAGTQNCHGIAGLLAGVRYVSDKRELFLNQALELADYFVTELKKMHSITVYGDFNSVSRTPVVSINAADIGSSELAYELNERYDISVRAGAHCAPLMHEALGTKDKGAVRFSFFHMNTLEEVEFAIKALRDLT</sequence>
<keyword evidence="4" id="KW-0663">Pyridoxal phosphate</keyword>
<dbReference type="InterPro" id="IPR015422">
    <property type="entry name" value="PyrdxlP-dep_Trfase_small"/>
</dbReference>
<dbReference type="Pfam" id="PF00266">
    <property type="entry name" value="Aminotran_5"/>
    <property type="match status" value="1"/>
</dbReference>
<evidence type="ECO:0000313" key="7">
    <source>
        <dbReference type="EMBL" id="WAJ22555.1"/>
    </source>
</evidence>
<evidence type="ECO:0000256" key="3">
    <source>
        <dbReference type="ARBA" id="ARBA00012239"/>
    </source>
</evidence>
<comment type="similarity">
    <text evidence="2">Belongs to the class-V pyridoxal-phosphate-dependent aminotransferase family. Csd subfamily.</text>
</comment>
<dbReference type="InterPro" id="IPR016454">
    <property type="entry name" value="Cysteine_dSase"/>
</dbReference>
<dbReference type="PIRSF" id="PIRSF005572">
    <property type="entry name" value="NifS"/>
    <property type="match status" value="1"/>
</dbReference>
<dbReference type="InterPro" id="IPR000192">
    <property type="entry name" value="Aminotrans_V_dom"/>
</dbReference>
<keyword evidence="7" id="KW-0032">Aminotransferase</keyword>
<dbReference type="PANTHER" id="PTHR43586:SF4">
    <property type="entry name" value="ISOPENICILLIN N EPIMERASE"/>
    <property type="match status" value="1"/>
</dbReference>
<protein>
    <recommendedName>
        <fullName evidence="3">cysteine desulfurase</fullName>
        <ecNumber evidence="3">2.8.1.7</ecNumber>
    </recommendedName>
</protein>
<evidence type="ECO:0000259" key="6">
    <source>
        <dbReference type="Pfam" id="PF00266"/>
    </source>
</evidence>
<dbReference type="RefSeq" id="WP_024835272.1">
    <property type="nucleotide sequence ID" value="NZ_CP113524.1"/>
</dbReference>
<organism evidence="7 8">
    <name type="scientific">Lacrimispora xylanolytica</name>
    <dbReference type="NCBI Taxonomy" id="29375"/>
    <lineage>
        <taxon>Bacteria</taxon>
        <taxon>Bacillati</taxon>
        <taxon>Bacillota</taxon>
        <taxon>Clostridia</taxon>
        <taxon>Lachnospirales</taxon>
        <taxon>Lachnospiraceae</taxon>
        <taxon>Lacrimispora</taxon>
    </lineage>
</organism>
<dbReference type="Proteomes" id="UP001163115">
    <property type="component" value="Chromosome"/>
</dbReference>
<evidence type="ECO:0000256" key="2">
    <source>
        <dbReference type="ARBA" id="ARBA00010447"/>
    </source>
</evidence>
<keyword evidence="7" id="KW-0808">Transferase</keyword>
<comment type="cofactor">
    <cofactor evidence="1">
        <name>pyridoxal 5'-phosphate</name>
        <dbReference type="ChEBI" id="CHEBI:597326"/>
    </cofactor>
</comment>
<evidence type="ECO:0000313" key="8">
    <source>
        <dbReference type="Proteomes" id="UP001163115"/>
    </source>
</evidence>
<dbReference type="PANTHER" id="PTHR43586">
    <property type="entry name" value="CYSTEINE DESULFURASE"/>
    <property type="match status" value="1"/>
</dbReference>
<accession>A0ABY7A875</accession>
<proteinExistence type="inferred from homology"/>
<dbReference type="SUPFAM" id="SSF53383">
    <property type="entry name" value="PLP-dependent transferases"/>
    <property type="match status" value="1"/>
</dbReference>
<dbReference type="GO" id="GO:0008483">
    <property type="term" value="F:transaminase activity"/>
    <property type="evidence" value="ECO:0007669"/>
    <property type="project" value="UniProtKB-KW"/>
</dbReference>
<feature type="domain" description="Aminotransferase class V" evidence="6">
    <location>
        <begin position="1"/>
        <end position="357"/>
    </location>
</feature>
<dbReference type="Gene3D" id="3.90.1150.10">
    <property type="entry name" value="Aspartate Aminotransferase, domain 1"/>
    <property type="match status" value="1"/>
</dbReference>
<comment type="catalytic activity">
    <reaction evidence="5">
        <text>(sulfur carrier)-H + L-cysteine = (sulfur carrier)-SH + L-alanine</text>
        <dbReference type="Rhea" id="RHEA:43892"/>
        <dbReference type="Rhea" id="RHEA-COMP:14737"/>
        <dbReference type="Rhea" id="RHEA-COMP:14739"/>
        <dbReference type="ChEBI" id="CHEBI:29917"/>
        <dbReference type="ChEBI" id="CHEBI:35235"/>
        <dbReference type="ChEBI" id="CHEBI:57972"/>
        <dbReference type="ChEBI" id="CHEBI:64428"/>
        <dbReference type="EC" id="2.8.1.7"/>
    </reaction>
</comment>
<dbReference type="Gene3D" id="3.40.640.10">
    <property type="entry name" value="Type I PLP-dependent aspartate aminotransferase-like (Major domain)"/>
    <property type="match status" value="1"/>
</dbReference>